<proteinExistence type="predicted"/>
<keyword evidence="2" id="KW-1185">Reference proteome</keyword>
<gene>
    <name evidence="1" type="ORF">GFB56_35425</name>
</gene>
<sequence length="98" mass="10830">MDAVRRSTEEKWSNCMRTFITVALIASGAPAQADTTVCLGNACTVTSRDGTNHERSLSDINEEARKESLENIRDIDCSVADDASTCLRAKLTLQRLFY</sequence>
<dbReference type="AlphaFoldDB" id="A0AAW4FXC3"/>
<reference evidence="1 2" key="1">
    <citation type="submission" date="2020-01" db="EMBL/GenBank/DDBJ databases">
        <title>Draft genome assembly of Ensifer adhaerens T173.</title>
        <authorList>
            <person name="Craig J.E."/>
            <person name="Stinchcombe J.R."/>
        </authorList>
    </citation>
    <scope>NUCLEOTIDE SEQUENCE [LARGE SCALE GENOMIC DNA]</scope>
    <source>
        <strain evidence="1 2">T173</strain>
    </source>
</reference>
<protein>
    <submittedName>
        <fullName evidence="1">Uncharacterized protein</fullName>
    </submittedName>
</protein>
<evidence type="ECO:0000313" key="2">
    <source>
        <dbReference type="Proteomes" id="UP000744980"/>
    </source>
</evidence>
<dbReference type="Proteomes" id="UP000744980">
    <property type="component" value="Unassembled WGS sequence"/>
</dbReference>
<organism evidence="1 2">
    <name type="scientific">Ensifer canadensis</name>
    <dbReference type="NCBI Taxonomy" id="555315"/>
    <lineage>
        <taxon>Bacteria</taxon>
        <taxon>Pseudomonadati</taxon>
        <taxon>Pseudomonadota</taxon>
        <taxon>Alphaproteobacteria</taxon>
        <taxon>Hyphomicrobiales</taxon>
        <taxon>Rhizobiaceae</taxon>
        <taxon>Sinorhizobium/Ensifer group</taxon>
        <taxon>Ensifer</taxon>
    </lineage>
</organism>
<dbReference type="EMBL" id="WXFA01000063">
    <property type="protein sequence ID" value="MBM3095971.1"/>
    <property type="molecule type" value="Genomic_DNA"/>
</dbReference>
<evidence type="ECO:0000313" key="1">
    <source>
        <dbReference type="EMBL" id="MBM3095971.1"/>
    </source>
</evidence>
<comment type="caution">
    <text evidence="1">The sequence shown here is derived from an EMBL/GenBank/DDBJ whole genome shotgun (WGS) entry which is preliminary data.</text>
</comment>
<accession>A0AAW4FXC3</accession>
<dbReference type="RefSeq" id="WP_057258462.1">
    <property type="nucleotide sequence ID" value="NZ_CP083371.1"/>
</dbReference>
<name>A0AAW4FXC3_9HYPH</name>